<dbReference type="RefSeq" id="WP_335425532.1">
    <property type="nucleotide sequence ID" value="NZ_JBALHR010000028.1"/>
</dbReference>
<evidence type="ECO:0000313" key="2">
    <source>
        <dbReference type="Proteomes" id="UP001431963"/>
    </source>
</evidence>
<reference evidence="1" key="1">
    <citation type="submission" date="2024-02" db="EMBL/GenBank/DDBJ databases">
        <title>Genome sequences of strain Gemmobacter sp. JM10B15.</title>
        <authorList>
            <person name="Zhang M."/>
        </authorList>
    </citation>
    <scope>NUCLEOTIDE SEQUENCE</scope>
    <source>
        <strain evidence="1">JM10B15</strain>
    </source>
</reference>
<evidence type="ECO:0000313" key="1">
    <source>
        <dbReference type="EMBL" id="MEH7830489.1"/>
    </source>
</evidence>
<dbReference type="Proteomes" id="UP001431963">
    <property type="component" value="Unassembled WGS sequence"/>
</dbReference>
<organism evidence="1 2">
    <name type="scientific">Gemmobacter denitrificans</name>
    <dbReference type="NCBI Taxonomy" id="3123040"/>
    <lineage>
        <taxon>Bacteria</taxon>
        <taxon>Pseudomonadati</taxon>
        <taxon>Pseudomonadota</taxon>
        <taxon>Alphaproteobacteria</taxon>
        <taxon>Rhodobacterales</taxon>
        <taxon>Paracoccaceae</taxon>
        <taxon>Gemmobacter</taxon>
    </lineage>
</organism>
<keyword evidence="2" id="KW-1185">Reference proteome</keyword>
<gene>
    <name evidence="1" type="ORF">V6590_20260</name>
</gene>
<protein>
    <submittedName>
        <fullName evidence="1">Uncharacterized protein</fullName>
    </submittedName>
</protein>
<dbReference type="EMBL" id="JBALHR010000028">
    <property type="protein sequence ID" value="MEH7830489.1"/>
    <property type="molecule type" value="Genomic_DNA"/>
</dbReference>
<accession>A0ABU8C0K7</accession>
<name>A0ABU8C0K7_9RHOB</name>
<sequence>MAPHDGRATNDAALDAFIAAKIEIDEMLTRLVAHSADHFGHSPDEVNWGHVGTLEHYRARLREITDMAFHEGEHAA</sequence>
<comment type="caution">
    <text evidence="1">The sequence shown here is derived from an EMBL/GenBank/DDBJ whole genome shotgun (WGS) entry which is preliminary data.</text>
</comment>
<proteinExistence type="predicted"/>